<dbReference type="PANTHER" id="PTHR43649:SF12">
    <property type="entry name" value="DIACETYLCHITOBIOSE BINDING PROTEIN DASA"/>
    <property type="match status" value="1"/>
</dbReference>
<name>A0A2R5EV90_9BACL</name>
<dbReference type="PANTHER" id="PTHR43649">
    <property type="entry name" value="ARABINOSE-BINDING PROTEIN-RELATED"/>
    <property type="match status" value="1"/>
</dbReference>
<dbReference type="InterPro" id="IPR050490">
    <property type="entry name" value="Bact_solute-bd_prot1"/>
</dbReference>
<keyword evidence="2" id="KW-1185">Reference proteome</keyword>
<comment type="caution">
    <text evidence="1">The sequence shown here is derived from an EMBL/GenBank/DDBJ whole genome shotgun (WGS) entry which is preliminary data.</text>
</comment>
<gene>
    <name evidence="1" type="ORF">PAT3040_01842</name>
</gene>
<reference evidence="1 2" key="1">
    <citation type="submission" date="2017-08" db="EMBL/GenBank/DDBJ databases">
        <title>Substantial Increase in Enzyme Production by Combined Drug-Resistance Mutations in Paenibacillus agaridevorans.</title>
        <authorList>
            <person name="Tanaka Y."/>
            <person name="Funane K."/>
            <person name="Hosaka T."/>
            <person name="Shiwa Y."/>
            <person name="Fujita N."/>
            <person name="Miyazaki T."/>
            <person name="Yoshikawa H."/>
            <person name="Murakami K."/>
            <person name="Kasahara K."/>
            <person name="Inaoka T."/>
            <person name="Hiraga Y."/>
            <person name="Ochi K."/>
        </authorList>
    </citation>
    <scope>NUCLEOTIDE SEQUENCE [LARGE SCALE GENOMIC DNA]</scope>
    <source>
        <strain evidence="1 2">T-3040</strain>
    </source>
</reference>
<sequence length="526" mass="59970">MNGWRAGAFAAIGLLLAGMTAFGLIRGWPAGSRQDADAQLADDQVTLHFMINGTAGAEEPDRQDFIMTAIEKKFNVRLRLTAIQPGQAYDETIASLLAANDPPDMWLNINADGGVKYTMDNVLADMTYYVTPETMPNYFQYWIDEQELREYQTNNQFARAPIPFDRKSYRSYYIRRDWLTRLGMDVPQNYEEYLEVLRAFTNDDPDNNGKNDTYGFTTSGNGSNLSLDWPEFIKRGLLYPAYFAEDQLVDMQMDLRVGQVVDDILRVMDEGIVDPNWFLNKGNQHVDKAVRGKAGVVLGETADFALDSNLDSLQARSRKLNNEADWIPFNPFGQQPLRIEPSPEYPFVFSNVTAGAAPEKLMLSASILDWLAGKEGFLLTHYGLEGKHYTLDGNTVILHPEALEDGEKELLKKWSFFTPYAPEVLGLQVSDPRMTERDERVLKAITTMPVYEKLGTTLTPPLGVSVEAMRAKQNEWQVKMMFSDKSGERWPEYRQDVMKNYKGNEIFQQFEEKIRLARKRLAGERR</sequence>
<dbReference type="Proteomes" id="UP000245202">
    <property type="component" value="Unassembled WGS sequence"/>
</dbReference>
<dbReference type="Gene3D" id="3.40.190.10">
    <property type="entry name" value="Periplasmic binding protein-like II"/>
    <property type="match status" value="2"/>
</dbReference>
<evidence type="ECO:0000313" key="2">
    <source>
        <dbReference type="Proteomes" id="UP000245202"/>
    </source>
</evidence>
<protein>
    <recommendedName>
        <fullName evidence="3">ABC transporter substrate-binding protein</fullName>
    </recommendedName>
</protein>
<organism evidence="1 2">
    <name type="scientific">Paenibacillus agaridevorans</name>
    <dbReference type="NCBI Taxonomy" id="171404"/>
    <lineage>
        <taxon>Bacteria</taxon>
        <taxon>Bacillati</taxon>
        <taxon>Bacillota</taxon>
        <taxon>Bacilli</taxon>
        <taxon>Bacillales</taxon>
        <taxon>Paenibacillaceae</taxon>
        <taxon>Paenibacillus</taxon>
    </lineage>
</organism>
<proteinExistence type="predicted"/>
<evidence type="ECO:0008006" key="3">
    <source>
        <dbReference type="Google" id="ProtNLM"/>
    </source>
</evidence>
<accession>A0A2R5EV90</accession>
<dbReference type="RefSeq" id="WP_108992377.1">
    <property type="nucleotide sequence ID" value="NZ_BDQX01000087.1"/>
</dbReference>
<dbReference type="EMBL" id="BDQX01000087">
    <property type="protein sequence ID" value="GBG07294.1"/>
    <property type="molecule type" value="Genomic_DNA"/>
</dbReference>
<dbReference type="SUPFAM" id="SSF53850">
    <property type="entry name" value="Periplasmic binding protein-like II"/>
    <property type="match status" value="1"/>
</dbReference>
<evidence type="ECO:0000313" key="1">
    <source>
        <dbReference type="EMBL" id="GBG07294.1"/>
    </source>
</evidence>
<dbReference type="AlphaFoldDB" id="A0A2R5EV90"/>